<evidence type="ECO:0000256" key="5">
    <source>
        <dbReference type="ARBA" id="ARBA00022737"/>
    </source>
</evidence>
<evidence type="ECO:0000313" key="16">
    <source>
        <dbReference type="Proteomes" id="UP001626550"/>
    </source>
</evidence>
<dbReference type="InterPro" id="IPR052076">
    <property type="entry name" value="TRP_cation_channel"/>
</dbReference>
<dbReference type="GO" id="GO:0016020">
    <property type="term" value="C:membrane"/>
    <property type="evidence" value="ECO:0007669"/>
    <property type="project" value="UniProtKB-SubCell"/>
</dbReference>
<feature type="domain" description="Ion transport" evidence="14">
    <location>
        <begin position="593"/>
        <end position="859"/>
    </location>
</feature>
<dbReference type="EMBL" id="JBJKFK010001270">
    <property type="protein sequence ID" value="KAL3313558.1"/>
    <property type="molecule type" value="Genomic_DNA"/>
</dbReference>
<dbReference type="InterPro" id="IPR002110">
    <property type="entry name" value="Ankyrin_rpt"/>
</dbReference>
<proteinExistence type="predicted"/>
<feature type="transmembrane region" description="Helical" evidence="13">
    <location>
        <begin position="618"/>
        <end position="635"/>
    </location>
</feature>
<keyword evidence="16" id="KW-1185">Reference proteome</keyword>
<dbReference type="PANTHER" id="PTHR47143:SF1">
    <property type="entry name" value="ION_TRANS DOMAIN-CONTAINING PROTEIN"/>
    <property type="match status" value="1"/>
</dbReference>
<evidence type="ECO:0000256" key="1">
    <source>
        <dbReference type="ARBA" id="ARBA00004141"/>
    </source>
</evidence>
<keyword evidence="9 13" id="KW-0472">Membrane</keyword>
<organism evidence="15 16">
    <name type="scientific">Cichlidogyrus casuarinus</name>
    <dbReference type="NCBI Taxonomy" id="1844966"/>
    <lineage>
        <taxon>Eukaryota</taxon>
        <taxon>Metazoa</taxon>
        <taxon>Spiralia</taxon>
        <taxon>Lophotrochozoa</taxon>
        <taxon>Platyhelminthes</taxon>
        <taxon>Monogenea</taxon>
        <taxon>Monopisthocotylea</taxon>
        <taxon>Dactylogyridea</taxon>
        <taxon>Ancyrocephalidae</taxon>
        <taxon>Cichlidogyrus</taxon>
    </lineage>
</organism>
<feature type="repeat" description="ANK" evidence="12">
    <location>
        <begin position="1303"/>
        <end position="1335"/>
    </location>
</feature>
<evidence type="ECO:0000256" key="3">
    <source>
        <dbReference type="ARBA" id="ARBA00022606"/>
    </source>
</evidence>
<evidence type="ECO:0000259" key="14">
    <source>
        <dbReference type="Pfam" id="PF00520"/>
    </source>
</evidence>
<feature type="transmembrane region" description="Helical" evidence="13">
    <location>
        <begin position="655"/>
        <end position="672"/>
    </location>
</feature>
<keyword evidence="7 12" id="KW-0040">ANK repeat</keyword>
<keyword evidence="4 13" id="KW-0812">Transmembrane</keyword>
<evidence type="ECO:0000256" key="10">
    <source>
        <dbReference type="ARBA" id="ARBA00023180"/>
    </source>
</evidence>
<feature type="repeat" description="ANK" evidence="12">
    <location>
        <begin position="281"/>
        <end position="313"/>
    </location>
</feature>
<keyword evidence="3" id="KW-0716">Sensory transduction</keyword>
<evidence type="ECO:0000256" key="12">
    <source>
        <dbReference type="PROSITE-ProRule" id="PRU00023"/>
    </source>
</evidence>
<evidence type="ECO:0000256" key="9">
    <source>
        <dbReference type="ARBA" id="ARBA00023136"/>
    </source>
</evidence>
<feature type="non-terminal residue" evidence="15">
    <location>
        <position position="1406"/>
    </location>
</feature>
<feature type="repeat" description="ANK" evidence="12">
    <location>
        <begin position="1166"/>
        <end position="1198"/>
    </location>
</feature>
<comment type="subcellular location">
    <subcellularLocation>
        <location evidence="1">Membrane</location>
        <topology evidence="1">Multi-pass membrane protein</topology>
    </subcellularLocation>
</comment>
<reference evidence="15 16" key="1">
    <citation type="submission" date="2024-11" db="EMBL/GenBank/DDBJ databases">
        <title>Adaptive evolution of stress response genes in parasites aligns with host niche diversity.</title>
        <authorList>
            <person name="Hahn C."/>
            <person name="Resl P."/>
        </authorList>
    </citation>
    <scope>NUCLEOTIDE SEQUENCE [LARGE SCALE GENOMIC DNA]</scope>
    <source>
        <strain evidence="15">EGGRZ-B1_66</strain>
        <tissue evidence="15">Body</tissue>
    </source>
</reference>
<feature type="repeat" description="ANK" evidence="12">
    <location>
        <begin position="1127"/>
        <end position="1149"/>
    </location>
</feature>
<dbReference type="GO" id="GO:0034220">
    <property type="term" value="P:monoatomic ion transmembrane transport"/>
    <property type="evidence" value="ECO:0007669"/>
    <property type="project" value="UniProtKB-KW"/>
</dbReference>
<dbReference type="PANTHER" id="PTHR47143">
    <property type="entry name" value="TRANSIENT RECEPTOR POTENTIAL CATION CHANNEL PROTEIN PAINLESS"/>
    <property type="match status" value="1"/>
</dbReference>
<dbReference type="PROSITE" id="PS50088">
    <property type="entry name" value="ANK_REPEAT"/>
    <property type="match status" value="13"/>
</dbReference>
<evidence type="ECO:0000256" key="2">
    <source>
        <dbReference type="ARBA" id="ARBA00022448"/>
    </source>
</evidence>
<sequence>YIKNREKDSFLFFLKKNEYLLNKYDRDGNGIVSILVKEDLPFWIKEVAKLGAAVFLHQIQCIRILCEFGADIGVLDSNKCSPLHLAAQQNMKEAIQIFVANPNVDVNAPGERGCRPLHFSCFKDSVQCLNLLLEHGADPRLADKIGSRPIHTAISTGAIKCAQALIEKGQQPPNEEAVAKISELSVKSVVLQDKSELKCSEMINWANKEGDTPLHLAVNTCDEALIKFCLTKSAKLDSVEEDGNSPVHYAAMKGYDGILKQLLEEVDEKVVRKLLKATNVNGHTPLHLASMLNFKNVVEYLITLGSALESVDKLGWTPLLASCSRVSSSTTFPLIEAGADPSAVDNCSRNAIHLLVLSGVDKAHNVLESLVKYCGVSMLNSIDKWGCTPLHYATSGAKIKLMSKLLELGANALITNQDFHTPLHYAAKHGRLQMARMLIQHVSGLKALNTPDSNGCLPVHLASQSGYLPVVRLMADLGGSFRRCQKGNTPLHYAAMHGSADICKMLINVNPNLLDQKNYEGRERSEKEGKSRQPLEILKLMVHYKRKDLLSHPLVTAYLDMKWRNYGQRVHILSLIFYSIFLVLLTYLVYKHEAQHYISQLELYPYCEKYIFDSKPELFRGIAIALIVMAVVNIAKEIFQLVTLDMSYLRDWTNYLDWLLSVVVMLYAVFTLRGHITVVYVEMGVLAMLFSWFNFLIQLMRFNYIGLFIVMIATVFVTLAKVLLLFSTILLAFAFAFSTLFGQPSRRDYLAMKQNKNPMAKDLRSCFAIYTEYDKNTEGTNVNFYSFSTVPKAFLRSLFMMVGEYDAVDTIFTGYNENKLPFPNLTIFVFVTFLILVTLLLMNLLIGLAVGDIDTVSKNATFTLTSSQVSWLNNLEKRMTRNLQNRFFLEKITVQPYSKNSIFKFFSDVSTVPGLTPKSLNREDLFPIIKTVNELKDSVSKISRSLKSIEDNLLRDMKEPIEEIDEGEDLQYIKNREKDSFLFFLKKNEYLLNKYDRDANGIVSILVKEDLPFWIKELEHGADPRLADKIGNRPIHTAVSTGAMKCAQALIEKGQQPPNEEAVAKISELSVKSVLQQDKSELKCSEMINWANKEGDTPLHLAVNTCDEALIKFCLTKSAKLDSVEEDGNSPVHYAAMKGYDGILKQLLEEVDEKVVRKLLKATNVNGHTPLHLASMLNFKKMVEYLISLGSSLESVDKLGWTPLLSSCSRVSSGTIFPLIEAGADPSAVDNCSRNAIHLLVLSGVDMAHNVLESLVKYCGVSMLDSIDKWGCTPLHYATSGAKIKLMSKLLDLGANASITNKDFHTPLHYAAKHGRLQMARMLIQHVSGLKALNTPDSNGCLPVHLASQSGYLPVVRLMADLGGSFRRCQKGNTPLHYAAMHGSADICKMLINVNPNLLDQKNYEG</sequence>
<dbReference type="SUPFAM" id="SSF48403">
    <property type="entry name" value="Ankyrin repeat"/>
    <property type="match status" value="4"/>
</dbReference>
<name>A0ABD2Q2G0_9PLAT</name>
<evidence type="ECO:0000256" key="6">
    <source>
        <dbReference type="ARBA" id="ARBA00022989"/>
    </source>
</evidence>
<feature type="repeat" description="ANK" evidence="12">
    <location>
        <begin position="1270"/>
        <end position="1302"/>
    </location>
</feature>
<gene>
    <name evidence="15" type="ORF">Ciccas_007839</name>
</gene>
<dbReference type="Pfam" id="PF00023">
    <property type="entry name" value="Ank"/>
    <property type="match status" value="2"/>
</dbReference>
<dbReference type="PRINTS" id="PR01415">
    <property type="entry name" value="ANKYRIN"/>
</dbReference>
<dbReference type="SMART" id="SM00248">
    <property type="entry name" value="ANK"/>
    <property type="match status" value="21"/>
</dbReference>
<keyword evidence="6 13" id="KW-1133">Transmembrane helix</keyword>
<dbReference type="Proteomes" id="UP001626550">
    <property type="component" value="Unassembled WGS sequence"/>
</dbReference>
<evidence type="ECO:0000256" key="8">
    <source>
        <dbReference type="ARBA" id="ARBA00023065"/>
    </source>
</evidence>
<dbReference type="InterPro" id="IPR005821">
    <property type="entry name" value="Ion_trans_dom"/>
</dbReference>
<evidence type="ECO:0000256" key="7">
    <source>
        <dbReference type="ARBA" id="ARBA00023043"/>
    </source>
</evidence>
<feature type="repeat" description="ANK" evidence="12">
    <location>
        <begin position="385"/>
        <end position="417"/>
    </location>
</feature>
<feature type="repeat" description="ANK" evidence="12">
    <location>
        <begin position="486"/>
        <end position="518"/>
    </location>
</feature>
<feature type="repeat" description="ANK" evidence="12">
    <location>
        <begin position="112"/>
        <end position="144"/>
    </location>
</feature>
<keyword evidence="8" id="KW-0406">Ion transport</keyword>
<dbReference type="Pfam" id="PF12796">
    <property type="entry name" value="Ank_2"/>
    <property type="match status" value="7"/>
</dbReference>
<feature type="repeat" description="ANK" evidence="12">
    <location>
        <begin position="1371"/>
        <end position="1403"/>
    </location>
</feature>
<feature type="transmembrane region" description="Helical" evidence="13">
    <location>
        <begin position="825"/>
        <end position="850"/>
    </location>
</feature>
<dbReference type="InterPro" id="IPR036770">
    <property type="entry name" value="Ankyrin_rpt-contain_sf"/>
</dbReference>
<comment type="caution">
    <text evidence="15">The sequence shown here is derived from an EMBL/GenBank/DDBJ whole genome shotgun (WGS) entry which is preliminary data.</text>
</comment>
<feature type="transmembrane region" description="Helical" evidence="13">
    <location>
        <begin position="570"/>
        <end position="590"/>
    </location>
</feature>
<evidence type="ECO:0000313" key="15">
    <source>
        <dbReference type="EMBL" id="KAL3313558.1"/>
    </source>
</evidence>
<feature type="repeat" description="ANK" evidence="12">
    <location>
        <begin position="418"/>
        <end position="450"/>
    </location>
</feature>
<dbReference type="Gene3D" id="1.25.40.20">
    <property type="entry name" value="Ankyrin repeat-containing domain"/>
    <property type="match status" value="6"/>
</dbReference>
<evidence type="ECO:0000256" key="4">
    <source>
        <dbReference type="ARBA" id="ARBA00022692"/>
    </source>
</evidence>
<feature type="repeat" description="ANK" evidence="12">
    <location>
        <begin position="1094"/>
        <end position="1126"/>
    </location>
</feature>
<dbReference type="PROSITE" id="PS50297">
    <property type="entry name" value="ANK_REP_REGION"/>
    <property type="match status" value="13"/>
</dbReference>
<feature type="transmembrane region" description="Helical" evidence="13">
    <location>
        <begin position="679"/>
        <end position="698"/>
    </location>
</feature>
<keyword evidence="5" id="KW-0677">Repeat</keyword>
<feature type="transmembrane region" description="Helical" evidence="13">
    <location>
        <begin position="704"/>
        <end position="737"/>
    </location>
</feature>
<evidence type="ECO:0000256" key="13">
    <source>
        <dbReference type="SAM" id="Phobius"/>
    </source>
</evidence>
<feature type="non-terminal residue" evidence="15">
    <location>
        <position position="1"/>
    </location>
</feature>
<dbReference type="Gene3D" id="1.10.287.70">
    <property type="match status" value="1"/>
</dbReference>
<protein>
    <recommendedName>
        <fullName evidence="14">Ion transport domain-containing protein</fullName>
    </recommendedName>
</protein>
<keyword evidence="2" id="KW-0813">Transport</keyword>
<keyword evidence="11" id="KW-0407">Ion channel</keyword>
<keyword evidence="10" id="KW-0325">Glycoprotein</keyword>
<feature type="repeat" description="ANK" evidence="12">
    <location>
        <begin position="209"/>
        <end position="241"/>
    </location>
</feature>
<evidence type="ECO:0000256" key="11">
    <source>
        <dbReference type="ARBA" id="ARBA00023303"/>
    </source>
</evidence>
<dbReference type="Pfam" id="PF00520">
    <property type="entry name" value="Ion_trans"/>
    <property type="match status" value="1"/>
</dbReference>
<feature type="repeat" description="ANK" evidence="12">
    <location>
        <begin position="242"/>
        <end position="264"/>
    </location>
</feature>
<accession>A0ABD2Q2G0</accession>